<accession>A0A0P6WPQ7</accession>
<dbReference type="EMBL" id="LGCK01000014">
    <property type="protein sequence ID" value="KPL70743.1"/>
    <property type="molecule type" value="Genomic_DNA"/>
</dbReference>
<dbReference type="AlphaFoldDB" id="A0A0P6WPQ7"/>
<sequence length="136" mass="16293">MEGKLTVYFDPPYWVGIFEKTENGLYQTAKHVFGAEPSEPELLKFVLEKYPSVAFSRPVPAENVLTEKVNYKRRMREIRAEMRNPCRSTRAQEALQKEYEINARERKLISKEERQLENDHKYRLRQVRRAEKHRGH</sequence>
<comment type="caution">
    <text evidence="1">The sequence shown here is derived from an EMBL/GenBank/DDBJ whole genome shotgun (WGS) entry which is preliminary data.</text>
</comment>
<evidence type="ECO:0000313" key="2">
    <source>
        <dbReference type="Proteomes" id="UP000050430"/>
    </source>
</evidence>
<dbReference type="STRING" id="229920.ADM99_15400"/>
<dbReference type="Proteomes" id="UP000050430">
    <property type="component" value="Unassembled WGS sequence"/>
</dbReference>
<organism evidence="1 2">
    <name type="scientific">Leptolinea tardivitalis</name>
    <dbReference type="NCBI Taxonomy" id="229920"/>
    <lineage>
        <taxon>Bacteria</taxon>
        <taxon>Bacillati</taxon>
        <taxon>Chloroflexota</taxon>
        <taxon>Anaerolineae</taxon>
        <taxon>Anaerolineales</taxon>
        <taxon>Anaerolineaceae</taxon>
        <taxon>Leptolinea</taxon>
    </lineage>
</organism>
<gene>
    <name evidence="1" type="ORF">ADM99_15400</name>
</gene>
<dbReference type="InterPro" id="IPR016787">
    <property type="entry name" value="UCP021328"/>
</dbReference>
<evidence type="ECO:0008006" key="3">
    <source>
        <dbReference type="Google" id="ProtNLM"/>
    </source>
</evidence>
<name>A0A0P6WPQ7_9CHLR</name>
<proteinExistence type="predicted"/>
<evidence type="ECO:0000313" key="1">
    <source>
        <dbReference type="EMBL" id="KPL70743.1"/>
    </source>
</evidence>
<protein>
    <recommendedName>
        <fullName evidence="3">DUF2992 domain-containing protein</fullName>
    </recommendedName>
</protein>
<dbReference type="PIRSF" id="PIRSF021328">
    <property type="entry name" value="UCP021328"/>
    <property type="match status" value="1"/>
</dbReference>
<keyword evidence="2" id="KW-1185">Reference proteome</keyword>
<dbReference type="Pfam" id="PF11208">
    <property type="entry name" value="DUF2992"/>
    <property type="match status" value="1"/>
</dbReference>
<reference evidence="1 2" key="1">
    <citation type="submission" date="2015-07" db="EMBL/GenBank/DDBJ databases">
        <title>Genome sequence of Leptolinea tardivitalis DSM 16556.</title>
        <authorList>
            <person name="Hemp J."/>
            <person name="Ward L.M."/>
            <person name="Pace L.A."/>
            <person name="Fischer W.W."/>
        </authorList>
    </citation>
    <scope>NUCLEOTIDE SEQUENCE [LARGE SCALE GENOMIC DNA]</scope>
    <source>
        <strain evidence="1 2">YMTK-2</strain>
    </source>
</reference>